<dbReference type="AlphaFoldDB" id="A0A179FB77"/>
<proteinExistence type="predicted"/>
<comment type="caution">
    <text evidence="1">The sequence shown here is derived from an EMBL/GenBank/DDBJ whole genome shotgun (WGS) entry which is preliminary data.</text>
</comment>
<sequence>MVGTVGVAQRASCTTSALRIFVRGSQRYNPRVKVECLHALCFDFVEVKAQTLVAYIGAPASITGALHHKANLSFVYKTAGALSYAYR</sequence>
<dbReference type="Proteomes" id="UP000078340">
    <property type="component" value="Unassembled WGS sequence"/>
</dbReference>
<evidence type="ECO:0000313" key="2">
    <source>
        <dbReference type="Proteomes" id="UP000078340"/>
    </source>
</evidence>
<reference evidence="1 2" key="1">
    <citation type="submission" date="2016-02" db="EMBL/GenBank/DDBJ databases">
        <title>Biosynthesis of antibiotic leucinostatins and their inhibition on Phytophthora in bio-control Purpureocillium lilacinum.</title>
        <authorList>
            <person name="Wang G."/>
            <person name="Liu Z."/>
            <person name="Lin R."/>
            <person name="Li E."/>
            <person name="Mao Z."/>
            <person name="Ling J."/>
            <person name="Yin W."/>
            <person name="Xie B."/>
        </authorList>
    </citation>
    <scope>NUCLEOTIDE SEQUENCE [LARGE SCALE GENOMIC DNA]</scope>
    <source>
        <strain evidence="1">PLFJ-1</strain>
    </source>
</reference>
<name>A0A179FB77_PURLI</name>
<dbReference type="EMBL" id="LSBI01000032">
    <property type="protein sequence ID" value="OAQ62560.1"/>
    <property type="molecule type" value="Genomic_DNA"/>
</dbReference>
<accession>A0A179FB77</accession>
<protein>
    <submittedName>
        <fullName evidence="1">Uncharacterized protein</fullName>
    </submittedName>
</protein>
<evidence type="ECO:0000313" key="1">
    <source>
        <dbReference type="EMBL" id="OAQ62560.1"/>
    </source>
</evidence>
<organism evidence="1 2">
    <name type="scientific">Purpureocillium lilacinum</name>
    <name type="common">Paecilomyces lilacinus</name>
    <dbReference type="NCBI Taxonomy" id="33203"/>
    <lineage>
        <taxon>Eukaryota</taxon>
        <taxon>Fungi</taxon>
        <taxon>Dikarya</taxon>
        <taxon>Ascomycota</taxon>
        <taxon>Pezizomycotina</taxon>
        <taxon>Sordariomycetes</taxon>
        <taxon>Hypocreomycetidae</taxon>
        <taxon>Hypocreales</taxon>
        <taxon>Ophiocordycipitaceae</taxon>
        <taxon>Purpureocillium</taxon>
    </lineage>
</organism>
<gene>
    <name evidence="1" type="ORF">VFPFJ_11414</name>
</gene>